<evidence type="ECO:0000313" key="4">
    <source>
        <dbReference type="Proteomes" id="UP000034273"/>
    </source>
</evidence>
<reference evidence="3 4" key="1">
    <citation type="journal article" date="2015" name="Nature">
        <title>rRNA introns, odd ribosomes, and small enigmatic genomes across a large radiation of phyla.</title>
        <authorList>
            <person name="Brown C.T."/>
            <person name="Hug L.A."/>
            <person name="Thomas B.C."/>
            <person name="Sharon I."/>
            <person name="Castelle C.J."/>
            <person name="Singh A."/>
            <person name="Wilkins M.J."/>
            <person name="Williams K.H."/>
            <person name="Banfield J.F."/>
        </authorList>
    </citation>
    <scope>NUCLEOTIDE SEQUENCE [LARGE SCALE GENOMIC DNA]</scope>
</reference>
<dbReference type="GO" id="GO:0009328">
    <property type="term" value="C:phenylalanine-tRNA ligase complex"/>
    <property type="evidence" value="ECO:0007669"/>
    <property type="project" value="TreeGrafter"/>
</dbReference>
<protein>
    <submittedName>
        <fullName evidence="3">Phenylalanine-tRNA ligase beta subunit</fullName>
    </submittedName>
</protein>
<accession>A0A0G1X0H9</accession>
<dbReference type="GO" id="GO:0006432">
    <property type="term" value="P:phenylalanyl-tRNA aminoacylation"/>
    <property type="evidence" value="ECO:0007669"/>
    <property type="project" value="InterPro"/>
</dbReference>
<evidence type="ECO:0000259" key="1">
    <source>
        <dbReference type="PROSITE" id="PS51447"/>
    </source>
</evidence>
<dbReference type="SUPFAM" id="SSF55681">
    <property type="entry name" value="Class II aaRS and biotin synthetases"/>
    <property type="match status" value="1"/>
</dbReference>
<dbReference type="InterPro" id="IPR005147">
    <property type="entry name" value="tRNA_synthase_B5-dom"/>
</dbReference>
<dbReference type="InterPro" id="IPR045060">
    <property type="entry name" value="Phe-tRNA-ligase_IIc_bsu"/>
</dbReference>
<dbReference type="Gene3D" id="3.30.930.10">
    <property type="entry name" value="Bira Bifunctional Protein, Domain 2"/>
    <property type="match status" value="1"/>
</dbReference>
<dbReference type="InterPro" id="IPR045864">
    <property type="entry name" value="aa-tRNA-synth_II/BPL/LPL"/>
</dbReference>
<dbReference type="EMBL" id="LCQW01000008">
    <property type="protein sequence ID" value="KKW24385.1"/>
    <property type="molecule type" value="Genomic_DNA"/>
</dbReference>
<dbReference type="PATRIC" id="fig|1618671.3.peg.396"/>
<evidence type="ECO:0000313" key="3">
    <source>
        <dbReference type="EMBL" id="KKW24385.1"/>
    </source>
</evidence>
<feature type="domain" description="B5" evidence="2">
    <location>
        <begin position="302"/>
        <end position="377"/>
    </location>
</feature>
<dbReference type="PANTHER" id="PTHR10947">
    <property type="entry name" value="PHENYLALANYL-TRNA SYNTHETASE BETA CHAIN AND LEUCINE-RICH REPEAT-CONTAINING PROTEIN 47"/>
    <property type="match status" value="1"/>
</dbReference>
<dbReference type="InterPro" id="IPR005121">
    <property type="entry name" value="Fdx_antiC-bd"/>
</dbReference>
<organism evidence="3 4">
    <name type="scientific">Candidatus Kaiserbacteria bacterium GW2011_GWA2_52_12</name>
    <dbReference type="NCBI Taxonomy" id="1618671"/>
    <lineage>
        <taxon>Bacteria</taxon>
        <taxon>Candidatus Kaiseribacteriota</taxon>
    </lineage>
</organism>
<dbReference type="GO" id="GO:0005524">
    <property type="term" value="F:ATP binding"/>
    <property type="evidence" value="ECO:0007669"/>
    <property type="project" value="InterPro"/>
</dbReference>
<dbReference type="GO" id="GO:0004826">
    <property type="term" value="F:phenylalanine-tRNA ligase activity"/>
    <property type="evidence" value="ECO:0007669"/>
    <property type="project" value="InterPro"/>
</dbReference>
<dbReference type="InterPro" id="IPR005146">
    <property type="entry name" value="B3/B4_tRNA-bd"/>
</dbReference>
<dbReference type="SUPFAM" id="SSF46955">
    <property type="entry name" value="Putative DNA-binding domain"/>
    <property type="match status" value="2"/>
</dbReference>
<keyword evidence="3" id="KW-0436">Ligase</keyword>
<gene>
    <name evidence="3" type="ORF">UY67_C0008G0026</name>
</gene>
<dbReference type="SMART" id="SM00874">
    <property type="entry name" value="B5"/>
    <property type="match status" value="1"/>
</dbReference>
<feature type="domain" description="FDX-ACB" evidence="1">
    <location>
        <begin position="517"/>
        <end position="605"/>
    </location>
</feature>
<dbReference type="Gene3D" id="3.30.70.380">
    <property type="entry name" value="Ferrodoxin-fold anticodon-binding domain"/>
    <property type="match status" value="1"/>
</dbReference>
<dbReference type="PROSITE" id="PS51447">
    <property type="entry name" value="FDX_ACB"/>
    <property type="match status" value="1"/>
</dbReference>
<dbReference type="Pfam" id="PF03483">
    <property type="entry name" value="B3_4"/>
    <property type="match status" value="1"/>
</dbReference>
<dbReference type="Pfam" id="PF03147">
    <property type="entry name" value="FDX-ACB"/>
    <property type="match status" value="1"/>
</dbReference>
<dbReference type="InterPro" id="IPR009061">
    <property type="entry name" value="DNA-bd_dom_put_sf"/>
</dbReference>
<dbReference type="SMART" id="SM00873">
    <property type="entry name" value="B3_4"/>
    <property type="match status" value="1"/>
</dbReference>
<dbReference type="Pfam" id="PF03484">
    <property type="entry name" value="B5"/>
    <property type="match status" value="1"/>
</dbReference>
<dbReference type="SUPFAM" id="SSF54991">
    <property type="entry name" value="Anticodon-binding domain of PheRS"/>
    <property type="match status" value="1"/>
</dbReference>
<dbReference type="AlphaFoldDB" id="A0A0G1X0H9"/>
<dbReference type="PROSITE" id="PS51483">
    <property type="entry name" value="B5"/>
    <property type="match status" value="1"/>
</dbReference>
<sequence>MKISRDWLQTFFEQPLPDAAALADALTFHAFEVESIENVGLTKSHMDQVFDVKVTPNRGHDCLSHRGIAKEISAILNIPLAHDPLRMRLNLIPVATNLAISIQEPKLCSRYIAGMIRGVKVGPSPEWLRKHLEAVGQKSINNVVDATNFVMFNIGQPLHAFDAGQLTEKGGRYAIQVRLARVGEKMLALDDKEYGLSDSMMVIADAHSGAAIGVAGVKGGKPAGVNENTTDIIIESANFDGVSVRKTAAALKLRTDASVRFEQVISPELAAYGMHAVAGLIVKVAGGEIVGFVDEYPFRTHRVLNGIEVSIKEVNRVLGTNFGETDIIDVFTRLGLPFEKNDDAFIVTPPFERLDLLIPEDIIEEVGRIVGYDKISAVELPPFPKQPEVNPNFYAAEHEREDLISKGYSEVFTSVFADKGERVVTNKVDGVRPYLRTSLIPGLEDALLKNARNKDLLGLKEVKLFDIGTVWKSGKEVTMLATIGEKEKANERVLEPIAVNTYEHLPTSSTGNYQTFSKYPFIVRDIAMWVPAGTEADDVLKVIRENSGELLVRSEKFDEFRKNDKVSYAFRLLFQSFDRTLFDEDANARMENVNDAVKEKGWEVR</sequence>
<dbReference type="SUPFAM" id="SSF56037">
    <property type="entry name" value="PheT/TilS domain"/>
    <property type="match status" value="1"/>
</dbReference>
<dbReference type="PANTHER" id="PTHR10947:SF0">
    <property type="entry name" value="PHENYLALANINE--TRNA LIGASE BETA SUBUNIT"/>
    <property type="match status" value="1"/>
</dbReference>
<dbReference type="Gene3D" id="3.50.40.10">
    <property type="entry name" value="Phenylalanyl-trna Synthetase, Chain B, domain 3"/>
    <property type="match status" value="1"/>
</dbReference>
<dbReference type="Gene3D" id="3.30.56.10">
    <property type="match status" value="2"/>
</dbReference>
<dbReference type="Proteomes" id="UP000034273">
    <property type="component" value="Unassembled WGS sequence"/>
</dbReference>
<evidence type="ECO:0000259" key="2">
    <source>
        <dbReference type="PROSITE" id="PS51483"/>
    </source>
</evidence>
<dbReference type="SMART" id="SM00896">
    <property type="entry name" value="FDX-ACB"/>
    <property type="match status" value="1"/>
</dbReference>
<dbReference type="InterPro" id="IPR020825">
    <property type="entry name" value="Phe-tRNA_synthase-like_B3/B4"/>
</dbReference>
<dbReference type="GO" id="GO:0000287">
    <property type="term" value="F:magnesium ion binding"/>
    <property type="evidence" value="ECO:0007669"/>
    <property type="project" value="InterPro"/>
</dbReference>
<dbReference type="STRING" id="1618671.UY67_C0008G0026"/>
<proteinExistence type="predicted"/>
<name>A0A0G1X0H9_9BACT</name>
<dbReference type="GO" id="GO:0003723">
    <property type="term" value="F:RNA binding"/>
    <property type="evidence" value="ECO:0007669"/>
    <property type="project" value="InterPro"/>
</dbReference>
<comment type="caution">
    <text evidence="3">The sequence shown here is derived from an EMBL/GenBank/DDBJ whole genome shotgun (WGS) entry which is preliminary data.</text>
</comment>
<dbReference type="InterPro" id="IPR036690">
    <property type="entry name" value="Fdx_antiC-bd_sf"/>
</dbReference>